<reference evidence="5 6" key="1">
    <citation type="submission" date="2024-02" db="EMBL/GenBank/DDBJ databases">
        <title>First draft genome assembly of two strains of Seiridium cardinale.</title>
        <authorList>
            <person name="Emiliani G."/>
            <person name="Scali E."/>
        </authorList>
    </citation>
    <scope>NUCLEOTIDE SEQUENCE [LARGE SCALE GENOMIC DNA]</scope>
    <source>
        <strain evidence="5 6">BM-138-000479</strain>
    </source>
</reference>
<gene>
    <name evidence="5" type="ORF">SCAR479_12569</name>
</gene>
<protein>
    <submittedName>
        <fullName evidence="5">Uncharacterized protein</fullName>
    </submittedName>
</protein>
<feature type="region of interest" description="Disordered" evidence="3">
    <location>
        <begin position="34"/>
        <end position="56"/>
    </location>
</feature>
<dbReference type="Proteomes" id="UP001465668">
    <property type="component" value="Unassembled WGS sequence"/>
</dbReference>
<evidence type="ECO:0000256" key="1">
    <source>
        <dbReference type="ARBA" id="ARBA00004123"/>
    </source>
</evidence>
<dbReference type="PANTHER" id="PTHR37534:SF11">
    <property type="entry name" value="ZN(II)2CYS6 TRANSCRIPTION FACTOR (EUROFUNG)"/>
    <property type="match status" value="1"/>
</dbReference>
<keyword evidence="4" id="KW-0732">Signal</keyword>
<comment type="caution">
    <text evidence="5">The sequence shown here is derived from an EMBL/GenBank/DDBJ whole genome shotgun (WGS) entry which is preliminary data.</text>
</comment>
<feature type="chain" id="PRO_5045713049" evidence="4">
    <location>
        <begin position="20"/>
        <end position="872"/>
    </location>
</feature>
<keyword evidence="6" id="KW-1185">Reference proteome</keyword>
<feature type="region of interest" description="Disordered" evidence="3">
    <location>
        <begin position="353"/>
        <end position="374"/>
    </location>
</feature>
<dbReference type="Pfam" id="PF11951">
    <property type="entry name" value="Fungal_trans_2"/>
    <property type="match status" value="1"/>
</dbReference>
<sequence>MKFLVIALVASLHISTSLCAPVASQRIADRSLQNSLEQRQNKGTKSGGKGGAQSANAVQQAADNFAGDVATVSNSLNTLGTTTDQATRKQLANAGFKAESDEDAQRSVLFAAGNNEDANTKIVDNTPIVLDGLTSIAKDPSDANTAKQLQTMETARNANILPSITALTNSAFKASGIDSTAQKFQSTTGSQSIKATVASEGGGNTSSPKSGGTTCTNCVRKGRACPGYQVSLSWSTKHEQLSCRTPPQTSGPADFELLASTASQAIHRGTQRETPTTGRTPDTAPAINYDAVPGLEECGQAGAGLRSSPIPSYDYGAQTCPEAIVSLTGYHSPGLPTRTPMIIDATPATPTSCCPVDTNRRTTSSVTDSGWVDEDHYTPTMTSPGMSSPTVSSSSEVSLDQFMMLGSPAAGLVDYPTFLVQHWFSSVCCYWSAFDSESNPFRSVAASLWGSSGIVFYSLQSMSAAALVEFMPDMKGIASSAPLLAVEAISEELTELYTAEPGVLQFPKGLMLGLFCMGSSMCWDDPQKTGALFFRQARRLLRHFQLRSESLSEEDRQLLEFFRGCMKYEEMLRHVAGEREAIVPQRASQSENCKRQLSMKPHAWTGVSPDLLGLFGDVISLCRRECARRQGQTITRESLSQALDAIDAAQALEEALLVEPTVIQPDDQQPDDTRWVHLRDTTESYRIASLLQLYQTFPDLVARRIPKKIGPDGLVPDSIWLMPLALHLTTILERIPPSSDLRCIQPLLYLSAGSCLRYNEDISSSIRIGSLPGDITSLLAIGAQESLPYRSSPISPVQSRLSTSDAFGVSCARKLVMERLGQLEQVLPPKPIRVAQQLMKATWEAFDSEVDMPRKTHWLDVMASTGLKTLFG</sequence>
<evidence type="ECO:0000256" key="2">
    <source>
        <dbReference type="ARBA" id="ARBA00023242"/>
    </source>
</evidence>
<accession>A0ABR2XAF0</accession>
<proteinExistence type="predicted"/>
<dbReference type="InterPro" id="IPR021858">
    <property type="entry name" value="Fun_TF"/>
</dbReference>
<feature type="compositionally biased region" description="Polar residues" evidence="3">
    <location>
        <begin position="34"/>
        <end position="44"/>
    </location>
</feature>
<name>A0ABR2XAF0_9PEZI</name>
<evidence type="ECO:0000256" key="4">
    <source>
        <dbReference type="SAM" id="SignalP"/>
    </source>
</evidence>
<dbReference type="PANTHER" id="PTHR37534">
    <property type="entry name" value="TRANSCRIPTIONAL ACTIVATOR PROTEIN UGA3"/>
    <property type="match status" value="1"/>
</dbReference>
<organism evidence="5 6">
    <name type="scientific">Seiridium cardinale</name>
    <dbReference type="NCBI Taxonomy" id="138064"/>
    <lineage>
        <taxon>Eukaryota</taxon>
        <taxon>Fungi</taxon>
        <taxon>Dikarya</taxon>
        <taxon>Ascomycota</taxon>
        <taxon>Pezizomycotina</taxon>
        <taxon>Sordariomycetes</taxon>
        <taxon>Xylariomycetidae</taxon>
        <taxon>Amphisphaeriales</taxon>
        <taxon>Sporocadaceae</taxon>
        <taxon>Seiridium</taxon>
    </lineage>
</organism>
<keyword evidence="2" id="KW-0539">Nucleus</keyword>
<evidence type="ECO:0000256" key="3">
    <source>
        <dbReference type="SAM" id="MobiDB-lite"/>
    </source>
</evidence>
<evidence type="ECO:0000313" key="6">
    <source>
        <dbReference type="Proteomes" id="UP001465668"/>
    </source>
</evidence>
<feature type="signal peptide" evidence="4">
    <location>
        <begin position="1"/>
        <end position="19"/>
    </location>
</feature>
<comment type="subcellular location">
    <subcellularLocation>
        <location evidence="1">Nucleus</location>
    </subcellularLocation>
</comment>
<dbReference type="EMBL" id="JARVKM010000086">
    <property type="protein sequence ID" value="KAK9770778.1"/>
    <property type="molecule type" value="Genomic_DNA"/>
</dbReference>
<evidence type="ECO:0000313" key="5">
    <source>
        <dbReference type="EMBL" id="KAK9770778.1"/>
    </source>
</evidence>